<proteinExistence type="predicted"/>
<dbReference type="Proteomes" id="UP000785679">
    <property type="component" value="Unassembled WGS sequence"/>
</dbReference>
<feature type="coiled-coil region" evidence="1">
    <location>
        <begin position="169"/>
        <end position="228"/>
    </location>
</feature>
<feature type="region of interest" description="Disordered" evidence="2">
    <location>
        <begin position="21"/>
        <end position="48"/>
    </location>
</feature>
<evidence type="ECO:0000256" key="2">
    <source>
        <dbReference type="SAM" id="MobiDB-lite"/>
    </source>
</evidence>
<name>A0A8J8NFD5_HALGN</name>
<keyword evidence="1" id="KW-0175">Coiled coil</keyword>
<reference evidence="3" key="1">
    <citation type="submission" date="2019-06" db="EMBL/GenBank/DDBJ databases">
        <authorList>
            <person name="Zheng W."/>
        </authorList>
    </citation>
    <scope>NUCLEOTIDE SEQUENCE</scope>
    <source>
        <strain evidence="3">QDHG01</strain>
    </source>
</reference>
<feature type="region of interest" description="Disordered" evidence="2">
    <location>
        <begin position="261"/>
        <end position="286"/>
    </location>
</feature>
<accession>A0A8J8NFD5</accession>
<keyword evidence="4" id="KW-1185">Reference proteome</keyword>
<feature type="region of interest" description="Disordered" evidence="2">
    <location>
        <begin position="435"/>
        <end position="485"/>
    </location>
</feature>
<sequence>MPEIKLHSNNEMKLADMKQYQSQEIQKTPKNHRRSQKSVSEVEVENGGSREYIKQRVSTIIRDLNQTGSEVLPIQPQHIQLNSIHTGCFGSTSAMPVQYQSISEDKYHQPQIMRKGNQSTHASQQVSRCGSQVTMSNENTYHQISQPYLNQPLSHDDENRQDASPTAANQKYIQEIEALRRILSEFNGKNSQLSQQQAQCSVQPKKYISVVQEEYEQAMAEKRLLEVQNVEISGRMIEMEGRLRQRDAEIAKLKGMLEDKKKKPKCKGASTQTDLPDILTPRSPLSVTDCERPPITLIVSSQSLREQYEEAVKKQRRKSTTLGKPVLGGEMGVQKRMNQTAYQTPTRVLALASQPLSSPQADCFSDEESTVLLNFSANDNMQSEYLNQTSILDRQFNSVQLKSGQPKVNKSAVAAEKVKNQKILQNYITSKQEVKVKKVQRRIKSPSSNSSNGYGSATFSPPTLQRVSKPIKPIYQENDTSPRKRDAQFNSQQLINLGFPTQQRRLSSQVAIIPECTNSVQNTSRSADSQQQKSQTYTIPQRQHIKEMSPFAGKQKVLLFGQQRHMVESSASKLLTPVRQQVSVRSNGKGGDSSAQQEVSQGFTRVRESLNTLNMRISATTLSPQTNSACSTPHASALVAGTLFSQQPYPQKLVPGHRFTKSNNYQTVAHSKSPHIKSPNLKSPLTKSTEKKTTDKYRLESKEAKRKAVEEQLKAEREKREKTYDQRIKLFKDQIHQKKNYISTVSMSRPASSNGGTNTNHSSYHILDISKSSGNQQERAVVLVKEKQLEKPNKRLKSIEIITKRTQEQLNSIGSKQEISIHEQDLQMMTLLGSQASFDNTCERPSAPPEPQSLIRLEPIAQSPVKE</sequence>
<evidence type="ECO:0000313" key="3">
    <source>
        <dbReference type="EMBL" id="TNV74018.1"/>
    </source>
</evidence>
<feature type="region of interest" description="Disordered" evidence="2">
    <location>
        <begin position="520"/>
        <end position="539"/>
    </location>
</feature>
<dbReference type="AlphaFoldDB" id="A0A8J8NFD5"/>
<gene>
    <name evidence="3" type="ORF">FGO68_gene3896</name>
</gene>
<comment type="caution">
    <text evidence="3">The sequence shown here is derived from an EMBL/GenBank/DDBJ whole genome shotgun (WGS) entry which is preliminary data.</text>
</comment>
<feature type="compositionally biased region" description="Basic and acidic residues" evidence="2">
    <location>
        <begin position="688"/>
        <end position="717"/>
    </location>
</feature>
<evidence type="ECO:0000313" key="4">
    <source>
        <dbReference type="Proteomes" id="UP000785679"/>
    </source>
</evidence>
<protein>
    <submittedName>
        <fullName evidence="3">Uncharacterized protein</fullName>
    </submittedName>
</protein>
<dbReference type="EMBL" id="RRYP01017639">
    <property type="protein sequence ID" value="TNV74018.1"/>
    <property type="molecule type" value="Genomic_DNA"/>
</dbReference>
<feature type="region of interest" description="Disordered" evidence="2">
    <location>
        <begin position="837"/>
        <end position="867"/>
    </location>
</feature>
<feature type="compositionally biased region" description="Polar residues" evidence="2">
    <location>
        <begin position="457"/>
        <end position="466"/>
    </location>
</feature>
<evidence type="ECO:0000256" key="1">
    <source>
        <dbReference type="SAM" id="Coils"/>
    </source>
</evidence>
<organism evidence="3 4">
    <name type="scientific">Halteria grandinella</name>
    <dbReference type="NCBI Taxonomy" id="5974"/>
    <lineage>
        <taxon>Eukaryota</taxon>
        <taxon>Sar</taxon>
        <taxon>Alveolata</taxon>
        <taxon>Ciliophora</taxon>
        <taxon>Intramacronucleata</taxon>
        <taxon>Spirotrichea</taxon>
        <taxon>Stichotrichia</taxon>
        <taxon>Sporadotrichida</taxon>
        <taxon>Halteriidae</taxon>
        <taxon>Halteria</taxon>
    </lineage>
</organism>
<feature type="compositionally biased region" description="Low complexity" evidence="2">
    <location>
        <begin position="445"/>
        <end position="456"/>
    </location>
</feature>
<feature type="region of interest" description="Disordered" evidence="2">
    <location>
        <begin position="578"/>
        <end position="601"/>
    </location>
</feature>
<feature type="region of interest" description="Disordered" evidence="2">
    <location>
        <begin position="669"/>
        <end position="717"/>
    </location>
</feature>